<sequence length="236" mass="26165">MKRFSILTLLLSTLLLGNVYAHALWIETNPVGQKGRTQTVTIVYAEPDDKPEKIADWYSDVKEFELWLIGSDGQEKKLAVTPVEDHFTAEFTPQQDGVYTLAIGHTAKELGGTTKYQFNATAAVTVGKSITSPTLRLNELNVAETQFGKTYKVGKPISLAGFFKEQPSEKLRITVSSPSGWNRDIVTNADGLAEFTPVWPGRYKLEASKTEKTTGEHGGKTYQAIWRCATYVLTVQ</sequence>
<dbReference type="RefSeq" id="WP_163950825.1">
    <property type="nucleotide sequence ID" value="NZ_JAAFZH010000007.1"/>
</dbReference>
<feature type="chain" id="PRO_5026668616" evidence="1">
    <location>
        <begin position="24"/>
        <end position="236"/>
    </location>
</feature>
<dbReference type="AlphaFoldDB" id="A0A6L9L810"/>
<evidence type="ECO:0000313" key="3">
    <source>
        <dbReference type="Proteomes" id="UP000474175"/>
    </source>
</evidence>
<reference evidence="2 3" key="1">
    <citation type="submission" date="2020-02" db="EMBL/GenBank/DDBJ databases">
        <title>Draft genome sequence of two Spirosoma agri KCTC 52727 and Spirosoma terrae KCTC 52035.</title>
        <authorList>
            <person name="Rojas J."/>
            <person name="Ambika Manirajan B."/>
            <person name="Suarez C."/>
            <person name="Ratering S."/>
            <person name="Schnell S."/>
        </authorList>
    </citation>
    <scope>NUCLEOTIDE SEQUENCE [LARGE SCALE GENOMIC DNA]</scope>
    <source>
        <strain evidence="2 3">KCTC 52035</strain>
    </source>
</reference>
<evidence type="ECO:0000256" key="1">
    <source>
        <dbReference type="SAM" id="SignalP"/>
    </source>
</evidence>
<comment type="caution">
    <text evidence="2">The sequence shown here is derived from an EMBL/GenBank/DDBJ whole genome shotgun (WGS) entry which is preliminary data.</text>
</comment>
<dbReference type="EMBL" id="JAAFZH010000007">
    <property type="protein sequence ID" value="NDU96520.1"/>
    <property type="molecule type" value="Genomic_DNA"/>
</dbReference>
<keyword evidence="3" id="KW-1185">Reference proteome</keyword>
<protein>
    <submittedName>
        <fullName evidence="2">DUF4198 domain-containing protein</fullName>
    </submittedName>
</protein>
<proteinExistence type="predicted"/>
<evidence type="ECO:0000313" key="2">
    <source>
        <dbReference type="EMBL" id="NDU96520.1"/>
    </source>
</evidence>
<gene>
    <name evidence="2" type="ORF">GK108_16685</name>
</gene>
<feature type="signal peptide" evidence="1">
    <location>
        <begin position="1"/>
        <end position="23"/>
    </location>
</feature>
<organism evidence="2 3">
    <name type="scientific">Spirosoma terrae</name>
    <dbReference type="NCBI Taxonomy" id="1968276"/>
    <lineage>
        <taxon>Bacteria</taxon>
        <taxon>Pseudomonadati</taxon>
        <taxon>Bacteroidota</taxon>
        <taxon>Cytophagia</taxon>
        <taxon>Cytophagales</taxon>
        <taxon>Cytophagaceae</taxon>
        <taxon>Spirosoma</taxon>
    </lineage>
</organism>
<accession>A0A6L9L810</accession>
<dbReference type="SUPFAM" id="SSF49478">
    <property type="entry name" value="Cna protein B-type domain"/>
    <property type="match status" value="1"/>
</dbReference>
<name>A0A6L9L810_9BACT</name>
<dbReference type="Proteomes" id="UP000474175">
    <property type="component" value="Unassembled WGS sequence"/>
</dbReference>
<keyword evidence="1" id="KW-0732">Signal</keyword>